<dbReference type="HOGENOM" id="CLU_2526393_0_0_11"/>
<comment type="caution">
    <text evidence="2">The sequence shown here is derived from an EMBL/GenBank/DDBJ whole genome shotgun (WGS) entry which is preliminary data.</text>
</comment>
<proteinExistence type="predicted"/>
<dbReference type="EMBL" id="CAIZ01000135">
    <property type="protein sequence ID" value="CCH70680.1"/>
    <property type="molecule type" value="Genomic_DNA"/>
</dbReference>
<evidence type="ECO:0000256" key="1">
    <source>
        <dbReference type="SAM" id="MobiDB-lite"/>
    </source>
</evidence>
<dbReference type="AlphaFoldDB" id="N0E4D8"/>
<keyword evidence="3" id="KW-1185">Reference proteome</keyword>
<sequence>MQRTATCVLLGDTCVPGSMGYRQALGSGSTATTFVARCHSSATAPDSHRLPRTCVSRTLADIGRARQGPSHALRSAGIGRGVTA</sequence>
<feature type="region of interest" description="Disordered" evidence="1">
    <location>
        <begin position="65"/>
        <end position="84"/>
    </location>
</feature>
<organism evidence="2 3">
    <name type="scientific">Phycicoccus elongatus Lp2</name>
    <dbReference type="NCBI Taxonomy" id="1193181"/>
    <lineage>
        <taxon>Bacteria</taxon>
        <taxon>Bacillati</taxon>
        <taxon>Actinomycetota</taxon>
        <taxon>Actinomycetes</taxon>
        <taxon>Micrococcales</taxon>
        <taxon>Intrasporangiaceae</taxon>
        <taxon>Phycicoccus</taxon>
    </lineage>
</organism>
<name>N0E4D8_9MICO</name>
<gene>
    <name evidence="2" type="ORF">BN10_640005</name>
</gene>
<reference evidence="2 3" key="1">
    <citation type="journal article" date="2013" name="ISME J.">
        <title>A metabolic model for members of the genus Tetrasphaera involved in enhanced biological phosphorus removal.</title>
        <authorList>
            <person name="Kristiansen R."/>
            <person name="Nguyen H.T.T."/>
            <person name="Saunders A.M."/>
            <person name="Nielsen J.L."/>
            <person name="Wimmer R."/>
            <person name="Le V.Q."/>
            <person name="McIlroy S.J."/>
            <person name="Petrovski S."/>
            <person name="Seviour R.J."/>
            <person name="Calteau A."/>
            <person name="Nielsen K.L."/>
            <person name="Nielsen P.H."/>
        </authorList>
    </citation>
    <scope>NUCLEOTIDE SEQUENCE [LARGE SCALE GENOMIC DNA]</scope>
    <source>
        <strain evidence="2 3">Lp2</strain>
    </source>
</reference>
<evidence type="ECO:0000313" key="3">
    <source>
        <dbReference type="Proteomes" id="UP000013167"/>
    </source>
</evidence>
<accession>N0E4D8</accession>
<dbReference type="Proteomes" id="UP000013167">
    <property type="component" value="Unassembled WGS sequence"/>
</dbReference>
<evidence type="ECO:0000313" key="2">
    <source>
        <dbReference type="EMBL" id="CCH70680.1"/>
    </source>
</evidence>
<protein>
    <submittedName>
        <fullName evidence="2">Uncharacterized protein</fullName>
    </submittedName>
</protein>